<evidence type="ECO:0000313" key="5">
    <source>
        <dbReference type="Proteomes" id="UP000008867"/>
    </source>
</evidence>
<accession>E7A2L6</accession>
<evidence type="ECO:0000256" key="2">
    <source>
        <dbReference type="ARBA" id="ARBA00018874"/>
    </source>
</evidence>
<organism evidence="4 5">
    <name type="scientific">Sporisorium reilianum (strain SRZ2)</name>
    <name type="common">Maize head smut fungus</name>
    <dbReference type="NCBI Taxonomy" id="999809"/>
    <lineage>
        <taxon>Eukaryota</taxon>
        <taxon>Fungi</taxon>
        <taxon>Dikarya</taxon>
        <taxon>Basidiomycota</taxon>
        <taxon>Ustilaginomycotina</taxon>
        <taxon>Ustilaginomycetes</taxon>
        <taxon>Ustilaginales</taxon>
        <taxon>Ustilaginaceae</taxon>
        <taxon>Sporisorium</taxon>
    </lineage>
</organism>
<dbReference type="AlphaFoldDB" id="E7A2L6"/>
<keyword evidence="5" id="KW-1185">Reference proteome</keyword>
<dbReference type="PANTHER" id="PTHR13292:SF0">
    <property type="entry name" value="AUTOPHAGY-RELATED PROTEIN 101"/>
    <property type="match status" value="1"/>
</dbReference>
<evidence type="ECO:0000313" key="4">
    <source>
        <dbReference type="EMBL" id="CBQ73723.1"/>
    </source>
</evidence>
<dbReference type="eggNOG" id="ENOG502T6ZD">
    <property type="taxonomic scope" value="Eukaryota"/>
</dbReference>
<keyword evidence="3" id="KW-0072">Autophagy</keyword>
<dbReference type="GO" id="GO:0019901">
    <property type="term" value="F:protein kinase binding"/>
    <property type="evidence" value="ECO:0007669"/>
    <property type="project" value="TreeGrafter"/>
</dbReference>
<evidence type="ECO:0000256" key="1">
    <source>
        <dbReference type="ARBA" id="ARBA00007130"/>
    </source>
</evidence>
<dbReference type="InterPro" id="IPR012445">
    <property type="entry name" value="ATG101"/>
</dbReference>
<gene>
    <name evidence="4" type="ORF">sr14316</name>
</gene>
<dbReference type="OrthoDB" id="10259639at2759"/>
<dbReference type="PANTHER" id="PTHR13292">
    <property type="entry name" value="AUTOPHAGY-RELATED PROTEIN 101"/>
    <property type="match status" value="1"/>
</dbReference>
<sequence length="230" mass="24640">MQRHEFTHTIVCEAQHLQAAARVVLHTICFHRFLGTVKPAYLEVFGATFPAIADAQVDALLARRAAQLHAACTAANKACLTIHFLPPTSKLASALDTQTTEASRPGSSAATTATTTAASLRAWASPRSYPYGWLAHAFSSGAGQPSSTFVPAPVHDDAAAHAALVDAEAFETWTVTFEVQRAGQVRVREELGGFVDEAVRFVERNKTHLPAITSGELCTYPMHVFVRGAG</sequence>
<dbReference type="Proteomes" id="UP000008867">
    <property type="component" value="Chromosome 8"/>
</dbReference>
<dbReference type="GO" id="GO:0000045">
    <property type="term" value="P:autophagosome assembly"/>
    <property type="evidence" value="ECO:0007669"/>
    <property type="project" value="TreeGrafter"/>
</dbReference>
<dbReference type="EMBL" id="FQ311473">
    <property type="protein sequence ID" value="CBQ73723.1"/>
    <property type="molecule type" value="Genomic_DNA"/>
</dbReference>
<comment type="similarity">
    <text evidence="1">Belongs to the ATG101 family.</text>
</comment>
<dbReference type="HOGENOM" id="CLU_1205437_0_0_1"/>
<name>E7A2L6_SPORE</name>
<dbReference type="GO" id="GO:1990316">
    <property type="term" value="C:Atg1/ULK1 kinase complex"/>
    <property type="evidence" value="ECO:0007669"/>
    <property type="project" value="TreeGrafter"/>
</dbReference>
<proteinExistence type="inferred from homology"/>
<dbReference type="GO" id="GO:0000407">
    <property type="term" value="C:phagophore assembly site"/>
    <property type="evidence" value="ECO:0007669"/>
    <property type="project" value="TreeGrafter"/>
</dbReference>
<evidence type="ECO:0000256" key="3">
    <source>
        <dbReference type="ARBA" id="ARBA00023006"/>
    </source>
</evidence>
<dbReference type="VEuPathDB" id="FungiDB:sr14316"/>
<protein>
    <recommendedName>
        <fullName evidence="2">Autophagy-related protein 101</fullName>
    </recommendedName>
</protein>
<reference evidence="4 5" key="1">
    <citation type="journal article" date="2010" name="Science">
        <title>Pathogenicity determinants in smut fungi revealed by genome comparison.</title>
        <authorList>
            <person name="Schirawski J."/>
            <person name="Mannhaupt G."/>
            <person name="Muench K."/>
            <person name="Brefort T."/>
            <person name="Schipper K."/>
            <person name="Doehlemann G."/>
            <person name="Di Stasio M."/>
            <person name="Roessel N."/>
            <person name="Mendoza-Mendoza A."/>
            <person name="Pester D."/>
            <person name="Mueller O."/>
            <person name="Winterberg B."/>
            <person name="Meyer E."/>
            <person name="Ghareeb H."/>
            <person name="Wollenberg T."/>
            <person name="Muensterkoetter M."/>
            <person name="Wong P."/>
            <person name="Walter M."/>
            <person name="Stukenbrock E."/>
            <person name="Gueldener U."/>
            <person name="Kahmann R."/>
        </authorList>
    </citation>
    <scope>NUCLEOTIDE SEQUENCE [LARGE SCALE GENOMIC DNA]</scope>
    <source>
        <strain evidence="5">SRZ2</strain>
    </source>
</reference>
<dbReference type="Pfam" id="PF07855">
    <property type="entry name" value="ATG101"/>
    <property type="match status" value="1"/>
</dbReference>